<dbReference type="EMBL" id="MU826864">
    <property type="protein sequence ID" value="KAJ7370466.1"/>
    <property type="molecule type" value="Genomic_DNA"/>
</dbReference>
<gene>
    <name evidence="3" type="ORF">OS493_032030</name>
</gene>
<evidence type="ECO:0000313" key="4">
    <source>
        <dbReference type="Proteomes" id="UP001163046"/>
    </source>
</evidence>
<proteinExistence type="predicted"/>
<evidence type="ECO:0000256" key="1">
    <source>
        <dbReference type="ARBA" id="ARBA00023027"/>
    </source>
</evidence>
<dbReference type="InterPro" id="IPR036291">
    <property type="entry name" value="NAD(P)-bd_dom_sf"/>
</dbReference>
<evidence type="ECO:0000259" key="2">
    <source>
        <dbReference type="Pfam" id="PF02737"/>
    </source>
</evidence>
<keyword evidence="4" id="KW-1185">Reference proteome</keyword>
<dbReference type="InterPro" id="IPR052242">
    <property type="entry name" value="Mito_3-hydroxyacyl-CoA_DH"/>
</dbReference>
<comment type="caution">
    <text evidence="3">The sequence shown here is derived from an EMBL/GenBank/DDBJ whole genome shotgun (WGS) entry which is preliminary data.</text>
</comment>
<reference evidence="3" key="1">
    <citation type="submission" date="2023-01" db="EMBL/GenBank/DDBJ databases">
        <title>Genome assembly of the deep-sea coral Lophelia pertusa.</title>
        <authorList>
            <person name="Herrera S."/>
            <person name="Cordes E."/>
        </authorList>
    </citation>
    <scope>NUCLEOTIDE SEQUENCE</scope>
    <source>
        <strain evidence="3">USNM1676648</strain>
        <tissue evidence="3">Polyp</tissue>
    </source>
</reference>
<dbReference type="Pfam" id="PF02737">
    <property type="entry name" value="3HCDH_N"/>
    <property type="match status" value="1"/>
</dbReference>
<evidence type="ECO:0000313" key="3">
    <source>
        <dbReference type="EMBL" id="KAJ7370466.1"/>
    </source>
</evidence>
<dbReference type="PANTHER" id="PTHR43561:SF3">
    <property type="entry name" value="HYDROXYACYL-COENZYME A DEHYDROGENASE, MITOCHONDRIAL"/>
    <property type="match status" value="1"/>
</dbReference>
<organism evidence="3 4">
    <name type="scientific">Desmophyllum pertusum</name>
    <dbReference type="NCBI Taxonomy" id="174260"/>
    <lineage>
        <taxon>Eukaryota</taxon>
        <taxon>Metazoa</taxon>
        <taxon>Cnidaria</taxon>
        <taxon>Anthozoa</taxon>
        <taxon>Hexacorallia</taxon>
        <taxon>Scleractinia</taxon>
        <taxon>Caryophylliina</taxon>
        <taxon>Caryophylliidae</taxon>
        <taxon>Desmophyllum</taxon>
    </lineage>
</organism>
<name>A0A9X0CPC8_9CNID</name>
<dbReference type="Proteomes" id="UP001163046">
    <property type="component" value="Unassembled WGS sequence"/>
</dbReference>
<feature type="domain" description="3-hydroxyacyl-CoA dehydrogenase NAD binding" evidence="2">
    <location>
        <begin position="45"/>
        <end position="222"/>
    </location>
</feature>
<keyword evidence="1" id="KW-0520">NAD</keyword>
<sequence length="234" mass="25600">MASLFRCTASKLPSAQILRHPSLGKNLAAISAFFSTTSSHNAIKNVTVIGSGLMGAGIAQVAAVTNHQVTMVDQTNAILTKSLRSIEKSLERVTKKKFKDDPEGGKKFVADTLSRINITTEPTANIAETDLLIEAIVENIRVKHKLFTELDKAAPSHTIFASNTSSLPIGEIASVTNRKDRFGGLHFFNPVPLMKLVEVIRIPETTDETFDALFQFSKELGKCQWLARTHLVLL</sequence>
<dbReference type="SUPFAM" id="SSF51735">
    <property type="entry name" value="NAD(P)-binding Rossmann-fold domains"/>
    <property type="match status" value="1"/>
</dbReference>
<dbReference type="GO" id="GO:0003857">
    <property type="term" value="F:(3S)-3-hydroxyacyl-CoA dehydrogenase (NAD+) activity"/>
    <property type="evidence" value="ECO:0007669"/>
    <property type="project" value="TreeGrafter"/>
</dbReference>
<dbReference type="Gene3D" id="3.40.50.720">
    <property type="entry name" value="NAD(P)-binding Rossmann-like Domain"/>
    <property type="match status" value="1"/>
</dbReference>
<dbReference type="GO" id="GO:0070403">
    <property type="term" value="F:NAD+ binding"/>
    <property type="evidence" value="ECO:0007669"/>
    <property type="project" value="InterPro"/>
</dbReference>
<dbReference type="FunFam" id="3.40.50.720:FF:000258">
    <property type="entry name" value="Hydroxyacyl-coenzyme A dehydrogenase, mitochondrial"/>
    <property type="match status" value="1"/>
</dbReference>
<dbReference type="GO" id="GO:0005739">
    <property type="term" value="C:mitochondrion"/>
    <property type="evidence" value="ECO:0007669"/>
    <property type="project" value="TreeGrafter"/>
</dbReference>
<dbReference type="InterPro" id="IPR006176">
    <property type="entry name" value="3-OHacyl-CoA_DH_NAD-bd"/>
</dbReference>
<accession>A0A9X0CPC8</accession>
<dbReference type="AlphaFoldDB" id="A0A9X0CPC8"/>
<dbReference type="PANTHER" id="PTHR43561">
    <property type="match status" value="1"/>
</dbReference>
<dbReference type="OrthoDB" id="5958943at2759"/>
<protein>
    <recommendedName>
        <fullName evidence="2">3-hydroxyacyl-CoA dehydrogenase NAD binding domain-containing protein</fullName>
    </recommendedName>
</protein>
<dbReference type="GO" id="GO:0006635">
    <property type="term" value="P:fatty acid beta-oxidation"/>
    <property type="evidence" value="ECO:0007669"/>
    <property type="project" value="TreeGrafter"/>
</dbReference>